<proteinExistence type="inferred from homology"/>
<evidence type="ECO:0000256" key="3">
    <source>
        <dbReference type="ARBA" id="ARBA00022801"/>
    </source>
</evidence>
<dbReference type="STRING" id="857290.HMPREF9156_00907"/>
<keyword evidence="3 4" id="KW-0378">Hydrolase</keyword>
<dbReference type="OrthoDB" id="9804442at2"/>
<dbReference type="EMBL" id="AGZS01000004">
    <property type="protein sequence ID" value="EJD64788.1"/>
    <property type="molecule type" value="Genomic_DNA"/>
</dbReference>
<dbReference type="PRINTS" id="PR00502">
    <property type="entry name" value="NUDIXFAMILY"/>
</dbReference>
<dbReference type="eggNOG" id="COG0494">
    <property type="taxonomic scope" value="Bacteria"/>
</dbReference>
<keyword evidence="7" id="KW-1185">Reference proteome</keyword>
<dbReference type="CDD" id="cd03424">
    <property type="entry name" value="NUDIX_ADPRase_Nudt5_UGPPase_Nudt14"/>
    <property type="match status" value="1"/>
</dbReference>
<dbReference type="HOGENOM" id="CLU_062658_5_2_11"/>
<evidence type="ECO:0000313" key="6">
    <source>
        <dbReference type="EMBL" id="EJD64788.1"/>
    </source>
</evidence>
<evidence type="ECO:0000256" key="1">
    <source>
        <dbReference type="ARBA" id="ARBA00001946"/>
    </source>
</evidence>
<dbReference type="GO" id="GO:0019693">
    <property type="term" value="P:ribose phosphate metabolic process"/>
    <property type="evidence" value="ECO:0007669"/>
    <property type="project" value="TreeGrafter"/>
</dbReference>
<evidence type="ECO:0000313" key="7">
    <source>
        <dbReference type="Proteomes" id="UP000006415"/>
    </source>
</evidence>
<dbReference type="InterPro" id="IPR000086">
    <property type="entry name" value="NUDIX_hydrolase_dom"/>
</dbReference>
<dbReference type="Pfam" id="PF00293">
    <property type="entry name" value="NUDIX"/>
    <property type="match status" value="1"/>
</dbReference>
<dbReference type="InterPro" id="IPR020084">
    <property type="entry name" value="NUDIX_hydrolase_CS"/>
</dbReference>
<feature type="domain" description="Nudix hydrolase" evidence="5">
    <location>
        <begin position="68"/>
        <end position="212"/>
    </location>
</feature>
<dbReference type="InterPro" id="IPR015797">
    <property type="entry name" value="NUDIX_hydrolase-like_dom_sf"/>
</dbReference>
<dbReference type="Proteomes" id="UP000006415">
    <property type="component" value="Unassembled WGS sequence"/>
</dbReference>
<comment type="caution">
    <text evidence="6">The sequence shown here is derived from an EMBL/GenBank/DDBJ whole genome shotgun (WGS) entry which is preliminary data.</text>
</comment>
<evidence type="ECO:0000259" key="5">
    <source>
        <dbReference type="PROSITE" id="PS51462"/>
    </source>
</evidence>
<dbReference type="PANTHER" id="PTHR11839:SF18">
    <property type="entry name" value="NUDIX HYDROLASE DOMAIN-CONTAINING PROTEIN"/>
    <property type="match status" value="1"/>
</dbReference>
<dbReference type="PANTHER" id="PTHR11839">
    <property type="entry name" value="UDP/ADP-SUGAR PYROPHOSPHATASE"/>
    <property type="match status" value="1"/>
</dbReference>
<dbReference type="RefSeq" id="WP_007147971.1">
    <property type="nucleotide sequence ID" value="NZ_AKCI01000001.1"/>
</dbReference>
<dbReference type="Gene3D" id="3.90.79.10">
    <property type="entry name" value="Nucleoside Triphosphate Pyrophosphohydrolase"/>
    <property type="match status" value="1"/>
</dbReference>
<evidence type="ECO:0000256" key="4">
    <source>
        <dbReference type="RuleBase" id="RU003476"/>
    </source>
</evidence>
<comment type="similarity">
    <text evidence="2 4">Belongs to the Nudix hydrolase family.</text>
</comment>
<name>J0DES4_9BIFI</name>
<reference evidence="6 7" key="1">
    <citation type="submission" date="2012-01" db="EMBL/GenBank/DDBJ databases">
        <title>The Genome Sequence of Scardovia wiggsiae F0424.</title>
        <authorList>
            <consortium name="The Broad Institute Genome Sequencing Platform"/>
            <person name="Earl A."/>
            <person name="Ward D."/>
            <person name="Feldgarden M."/>
            <person name="Gevers D."/>
            <person name="Izard J."/>
            <person name="Ganesan A."/>
            <person name="Baranova O.V."/>
            <person name="Blanton J.M."/>
            <person name="Tanner A.C."/>
            <person name="Mathney J."/>
            <person name="Dewhirst F.E."/>
            <person name="Young S.K."/>
            <person name="Zeng Q."/>
            <person name="Gargeya S."/>
            <person name="Fitzgerald M."/>
            <person name="Haas B."/>
            <person name="Abouelleil A."/>
            <person name="Alvarado L."/>
            <person name="Arachchi H.M."/>
            <person name="Berlin A."/>
            <person name="Chapman S.B."/>
            <person name="Gearin G."/>
            <person name="Goldberg J."/>
            <person name="Griggs A."/>
            <person name="Gujja S."/>
            <person name="Hansen M."/>
            <person name="Heiman D."/>
            <person name="Howarth C."/>
            <person name="Larimer J."/>
            <person name="Lui A."/>
            <person name="MacDonald P.J.P."/>
            <person name="McCowen C."/>
            <person name="Montmayeur A."/>
            <person name="Murphy C."/>
            <person name="Neiman D."/>
            <person name="Pearson M."/>
            <person name="Priest M."/>
            <person name="Roberts A."/>
            <person name="Saif S."/>
            <person name="Shea T."/>
            <person name="Sisk P."/>
            <person name="Stolte C."/>
            <person name="Sykes S."/>
            <person name="Wortman J."/>
            <person name="Nusbaum C."/>
            <person name="Birren B."/>
        </authorList>
    </citation>
    <scope>NUCLEOTIDE SEQUENCE [LARGE SCALE GENOMIC DNA]</scope>
    <source>
        <strain evidence="6 7">F0424</strain>
    </source>
</reference>
<sequence length="219" mass="23993">MANSTDTADTANTPGTSGQIYPGTFSAKVINRKELFTGPIFKVERLNVQLEGIAGTADDPVTIQRDLIAHSPCVVMLVHDVPGDRYLLQYEYRVGAGRFVPGIPAGFIDEGESPEEAMLREIREETGIIPAEASGAAASYSIDHAGAFYSSEGMTNELAHIAVIHLYQWEQSEQHLDAQEYIRGAWVDWDTLLGSGITASNSTIAVQHEMIRRLKMKIK</sequence>
<dbReference type="GO" id="GO:0016462">
    <property type="term" value="F:pyrophosphatase activity"/>
    <property type="evidence" value="ECO:0007669"/>
    <property type="project" value="UniProtKB-ARBA"/>
</dbReference>
<organism evidence="6 7">
    <name type="scientific">Scardovia wiggsiae F0424</name>
    <dbReference type="NCBI Taxonomy" id="857290"/>
    <lineage>
        <taxon>Bacteria</taxon>
        <taxon>Bacillati</taxon>
        <taxon>Actinomycetota</taxon>
        <taxon>Actinomycetes</taxon>
        <taxon>Bifidobacteriales</taxon>
        <taxon>Bifidobacteriaceae</taxon>
        <taxon>Scardovia</taxon>
    </lineage>
</organism>
<dbReference type="PROSITE" id="PS00893">
    <property type="entry name" value="NUDIX_BOX"/>
    <property type="match status" value="1"/>
</dbReference>
<accession>J0DES4</accession>
<evidence type="ECO:0000256" key="2">
    <source>
        <dbReference type="ARBA" id="ARBA00005582"/>
    </source>
</evidence>
<gene>
    <name evidence="6" type="ORF">HMPREF9156_00907</name>
</gene>
<dbReference type="GO" id="GO:0006753">
    <property type="term" value="P:nucleoside phosphate metabolic process"/>
    <property type="evidence" value="ECO:0007669"/>
    <property type="project" value="TreeGrafter"/>
</dbReference>
<dbReference type="PROSITE" id="PS51462">
    <property type="entry name" value="NUDIX"/>
    <property type="match status" value="1"/>
</dbReference>
<protein>
    <recommendedName>
        <fullName evidence="5">Nudix hydrolase domain-containing protein</fullName>
    </recommendedName>
</protein>
<dbReference type="SUPFAM" id="SSF55811">
    <property type="entry name" value="Nudix"/>
    <property type="match status" value="1"/>
</dbReference>
<comment type="cofactor">
    <cofactor evidence="1">
        <name>Mg(2+)</name>
        <dbReference type="ChEBI" id="CHEBI:18420"/>
    </cofactor>
</comment>
<dbReference type="InterPro" id="IPR020476">
    <property type="entry name" value="Nudix_hydrolase"/>
</dbReference>
<dbReference type="AlphaFoldDB" id="J0DES4"/>